<name>A9US23_MONBE</name>
<dbReference type="AlphaFoldDB" id="A9US23"/>
<comment type="similarity">
    <text evidence="6 7">Belongs to the TRAFAC class myosin-kinesin ATPase superfamily. Kinesin family.</text>
</comment>
<dbReference type="eggNOG" id="KOG0243">
    <property type="taxonomic scope" value="Eukaryota"/>
</dbReference>
<evidence type="ECO:0000256" key="1">
    <source>
        <dbReference type="ARBA" id="ARBA00022701"/>
    </source>
</evidence>
<proteinExistence type="inferred from homology"/>
<keyword evidence="4 8" id="KW-0175">Coiled coil</keyword>
<dbReference type="CDD" id="cd00106">
    <property type="entry name" value="KISc"/>
    <property type="match status" value="1"/>
</dbReference>
<dbReference type="PANTHER" id="PTHR47968">
    <property type="entry name" value="CENTROMERE PROTEIN E"/>
    <property type="match status" value="1"/>
</dbReference>
<dbReference type="SUPFAM" id="SSF52540">
    <property type="entry name" value="P-loop containing nucleoside triphosphate hydrolases"/>
    <property type="match status" value="1"/>
</dbReference>
<feature type="non-terminal residue" evidence="10">
    <location>
        <position position="296"/>
    </location>
</feature>
<evidence type="ECO:0000256" key="5">
    <source>
        <dbReference type="ARBA" id="ARBA00023175"/>
    </source>
</evidence>
<dbReference type="InterPro" id="IPR001752">
    <property type="entry name" value="Kinesin_motor_dom"/>
</dbReference>
<evidence type="ECO:0000313" key="11">
    <source>
        <dbReference type="Proteomes" id="UP000001357"/>
    </source>
</evidence>
<reference evidence="10 11" key="1">
    <citation type="journal article" date="2008" name="Nature">
        <title>The genome of the choanoflagellate Monosiga brevicollis and the origin of metazoans.</title>
        <authorList>
            <consortium name="JGI Sequencing"/>
            <person name="King N."/>
            <person name="Westbrook M.J."/>
            <person name="Young S.L."/>
            <person name="Kuo A."/>
            <person name="Abedin M."/>
            <person name="Chapman J."/>
            <person name="Fairclough S."/>
            <person name="Hellsten U."/>
            <person name="Isogai Y."/>
            <person name="Letunic I."/>
            <person name="Marr M."/>
            <person name="Pincus D."/>
            <person name="Putnam N."/>
            <person name="Rokas A."/>
            <person name="Wright K.J."/>
            <person name="Zuzow R."/>
            <person name="Dirks W."/>
            <person name="Good M."/>
            <person name="Goodstein D."/>
            <person name="Lemons D."/>
            <person name="Li W."/>
            <person name="Lyons J.B."/>
            <person name="Morris A."/>
            <person name="Nichols S."/>
            <person name="Richter D.J."/>
            <person name="Salamov A."/>
            <person name="Bork P."/>
            <person name="Lim W.A."/>
            <person name="Manning G."/>
            <person name="Miller W.T."/>
            <person name="McGinnis W."/>
            <person name="Shapiro H."/>
            <person name="Tjian R."/>
            <person name="Grigoriev I.V."/>
            <person name="Rokhsar D."/>
        </authorList>
    </citation>
    <scope>NUCLEOTIDE SEQUENCE [LARGE SCALE GENOMIC DNA]</scope>
    <source>
        <strain evidence="11">MX1 / ATCC 50154</strain>
    </source>
</reference>
<dbReference type="PRINTS" id="PR00380">
    <property type="entry name" value="KINESINHEAVY"/>
</dbReference>
<dbReference type="GeneID" id="5888383"/>
<dbReference type="GO" id="GO:0005524">
    <property type="term" value="F:ATP binding"/>
    <property type="evidence" value="ECO:0007669"/>
    <property type="project" value="UniProtKB-UniRule"/>
</dbReference>
<dbReference type="PANTHER" id="PTHR47968:SF36">
    <property type="entry name" value="KINESIN HEAVY CHAIN ISOFORM X1"/>
    <property type="match status" value="1"/>
</dbReference>
<dbReference type="InParanoid" id="A9US23"/>
<evidence type="ECO:0000256" key="7">
    <source>
        <dbReference type="RuleBase" id="RU000394"/>
    </source>
</evidence>
<keyword evidence="1 7" id="KW-0493">Microtubule</keyword>
<protein>
    <recommendedName>
        <fullName evidence="7">Kinesin-like protein</fullName>
    </recommendedName>
</protein>
<evidence type="ECO:0000256" key="8">
    <source>
        <dbReference type="SAM" id="Coils"/>
    </source>
</evidence>
<dbReference type="SMART" id="SM00129">
    <property type="entry name" value="KISc"/>
    <property type="match status" value="1"/>
</dbReference>
<evidence type="ECO:0000313" key="10">
    <source>
        <dbReference type="EMBL" id="EDQ92028.1"/>
    </source>
</evidence>
<feature type="non-terminal residue" evidence="10">
    <location>
        <position position="1"/>
    </location>
</feature>
<accession>A9US23</accession>
<dbReference type="Pfam" id="PF00225">
    <property type="entry name" value="Kinesin"/>
    <property type="match status" value="1"/>
</dbReference>
<dbReference type="InterPro" id="IPR019821">
    <property type="entry name" value="Kinesin_motor_CS"/>
</dbReference>
<evidence type="ECO:0000256" key="4">
    <source>
        <dbReference type="ARBA" id="ARBA00023054"/>
    </source>
</evidence>
<feature type="binding site" evidence="6">
    <location>
        <begin position="57"/>
        <end position="64"/>
    </location>
    <ligand>
        <name>ATP</name>
        <dbReference type="ChEBI" id="CHEBI:30616"/>
    </ligand>
</feature>
<evidence type="ECO:0000256" key="3">
    <source>
        <dbReference type="ARBA" id="ARBA00022840"/>
    </source>
</evidence>
<dbReference type="InterPro" id="IPR027640">
    <property type="entry name" value="Kinesin-like_fam"/>
</dbReference>
<dbReference type="InterPro" id="IPR027417">
    <property type="entry name" value="P-loop_NTPase"/>
</dbReference>
<dbReference type="GO" id="GO:0003777">
    <property type="term" value="F:microtubule motor activity"/>
    <property type="evidence" value="ECO:0007669"/>
    <property type="project" value="InterPro"/>
</dbReference>
<evidence type="ECO:0000256" key="6">
    <source>
        <dbReference type="PROSITE-ProRule" id="PRU00283"/>
    </source>
</evidence>
<organism evidence="10 11">
    <name type="scientific">Monosiga brevicollis</name>
    <name type="common">Choanoflagellate</name>
    <dbReference type="NCBI Taxonomy" id="81824"/>
    <lineage>
        <taxon>Eukaryota</taxon>
        <taxon>Choanoflagellata</taxon>
        <taxon>Craspedida</taxon>
        <taxon>Salpingoecidae</taxon>
        <taxon>Monosiga</taxon>
    </lineage>
</organism>
<keyword evidence="2 6" id="KW-0547">Nucleotide-binding</keyword>
<sequence length="296" mass="32615">PEEQQITLTDPAGHPATYTYDKVYGPDIDQEQVYNDAVAPIVEQVCSGLSCCIFAYGQTGAGKTYTMRGDLSGDPSKHGIIQRSLVHLFNRLNEHDYSNVEVKSSFLEIYNEELEDLSGSAQRLTLVDHDSRGCVCDGLVEVPVEGLEQVMNLLEKAEERCKYSETKMNKWSNRAHRIFTLVVSFLRYDKPVTATLTFVDLAGSEDISKSGATGMTAREAAHINRSLLTLGRVINALACNEKHIPYRDSKLTRLLSEALGGVCKTSFIACVSPCSGSTVESNSTLRYAERAMEALN</sequence>
<dbReference type="EMBL" id="CH991544">
    <property type="protein sequence ID" value="EDQ92028.1"/>
    <property type="molecule type" value="Genomic_DNA"/>
</dbReference>
<dbReference type="STRING" id="81824.A9US23"/>
<feature type="domain" description="Kinesin motor" evidence="9">
    <location>
        <begin position="1"/>
        <end position="294"/>
    </location>
</feature>
<feature type="coiled-coil region" evidence="8">
    <location>
        <begin position="147"/>
        <end position="174"/>
    </location>
</feature>
<dbReference type="InterPro" id="IPR036961">
    <property type="entry name" value="Kinesin_motor_dom_sf"/>
</dbReference>
<dbReference type="PROSITE" id="PS50067">
    <property type="entry name" value="KINESIN_MOTOR_2"/>
    <property type="match status" value="1"/>
</dbReference>
<keyword evidence="5 6" id="KW-0505">Motor protein</keyword>
<keyword evidence="3 6" id="KW-0067">ATP-binding</keyword>
<dbReference type="RefSeq" id="XP_001743314.1">
    <property type="nucleotide sequence ID" value="XM_001743262.1"/>
</dbReference>
<evidence type="ECO:0000256" key="2">
    <source>
        <dbReference type="ARBA" id="ARBA00022741"/>
    </source>
</evidence>
<dbReference type="PROSITE" id="PS00411">
    <property type="entry name" value="KINESIN_MOTOR_1"/>
    <property type="match status" value="1"/>
</dbReference>
<dbReference type="Gene3D" id="3.40.850.10">
    <property type="entry name" value="Kinesin motor domain"/>
    <property type="match status" value="1"/>
</dbReference>
<dbReference type="KEGG" id="mbr:MONBRDRAFT_1544"/>
<keyword evidence="11" id="KW-1185">Reference proteome</keyword>
<dbReference type="OMA" id="RSHCICT"/>
<gene>
    <name evidence="10" type="ORF">MONBRDRAFT_1544</name>
</gene>
<evidence type="ECO:0000259" key="9">
    <source>
        <dbReference type="PROSITE" id="PS50067"/>
    </source>
</evidence>
<dbReference type="Proteomes" id="UP000001357">
    <property type="component" value="Unassembled WGS sequence"/>
</dbReference>
<dbReference type="GO" id="GO:0008017">
    <property type="term" value="F:microtubule binding"/>
    <property type="evidence" value="ECO:0007669"/>
    <property type="project" value="InterPro"/>
</dbReference>
<dbReference type="GO" id="GO:0005874">
    <property type="term" value="C:microtubule"/>
    <property type="evidence" value="ECO:0007669"/>
    <property type="project" value="UniProtKB-KW"/>
</dbReference>
<dbReference type="GO" id="GO:0007018">
    <property type="term" value="P:microtubule-based movement"/>
    <property type="evidence" value="ECO:0007669"/>
    <property type="project" value="InterPro"/>
</dbReference>